<gene>
    <name evidence="2" type="ORF">GCM10010916_42300</name>
</gene>
<protein>
    <recommendedName>
        <fullName evidence="4">TIGR02206 family membrane protein</fullName>
    </recommendedName>
</protein>
<accession>A0A917LGF1</accession>
<feature type="transmembrane region" description="Helical" evidence="1">
    <location>
        <begin position="210"/>
        <end position="231"/>
    </location>
</feature>
<keyword evidence="1" id="KW-1133">Transmembrane helix</keyword>
<feature type="transmembrane region" description="Helical" evidence="1">
    <location>
        <begin position="132"/>
        <end position="156"/>
    </location>
</feature>
<feature type="transmembrane region" description="Helical" evidence="1">
    <location>
        <begin position="106"/>
        <end position="126"/>
    </location>
</feature>
<reference evidence="2" key="1">
    <citation type="journal article" date="2014" name="Int. J. Syst. Evol. Microbiol.">
        <title>Complete genome sequence of Corynebacterium casei LMG S-19264T (=DSM 44701T), isolated from a smear-ripened cheese.</title>
        <authorList>
            <consortium name="US DOE Joint Genome Institute (JGI-PGF)"/>
            <person name="Walter F."/>
            <person name="Albersmeier A."/>
            <person name="Kalinowski J."/>
            <person name="Ruckert C."/>
        </authorList>
    </citation>
    <scope>NUCLEOTIDE SEQUENCE</scope>
    <source>
        <strain evidence="2">CGMCC 1.12987</strain>
    </source>
</reference>
<evidence type="ECO:0000256" key="1">
    <source>
        <dbReference type="SAM" id="Phobius"/>
    </source>
</evidence>
<reference evidence="2" key="2">
    <citation type="submission" date="2020-09" db="EMBL/GenBank/DDBJ databases">
        <authorList>
            <person name="Sun Q."/>
            <person name="Zhou Y."/>
        </authorList>
    </citation>
    <scope>NUCLEOTIDE SEQUENCE</scope>
    <source>
        <strain evidence="2">CGMCC 1.12987</strain>
    </source>
</reference>
<evidence type="ECO:0008006" key="4">
    <source>
        <dbReference type="Google" id="ProtNLM"/>
    </source>
</evidence>
<comment type="caution">
    <text evidence="2">The sequence shown here is derived from an EMBL/GenBank/DDBJ whole genome shotgun (WGS) entry which is preliminary data.</text>
</comment>
<keyword evidence="1" id="KW-0812">Transmembrane</keyword>
<proteinExistence type="predicted"/>
<feature type="transmembrane region" description="Helical" evidence="1">
    <location>
        <begin position="20"/>
        <end position="36"/>
    </location>
</feature>
<dbReference type="InterPro" id="IPR011737">
    <property type="entry name" value="CHP02206_TP0381"/>
</dbReference>
<dbReference type="EMBL" id="BMGR01000017">
    <property type="protein sequence ID" value="GGG21103.1"/>
    <property type="molecule type" value="Genomic_DNA"/>
</dbReference>
<dbReference type="AlphaFoldDB" id="A0A917LGF1"/>
<dbReference type="Proteomes" id="UP000644756">
    <property type="component" value="Unassembled WGS sequence"/>
</dbReference>
<keyword evidence="3" id="KW-1185">Reference proteome</keyword>
<evidence type="ECO:0000313" key="2">
    <source>
        <dbReference type="EMBL" id="GGG21103.1"/>
    </source>
</evidence>
<dbReference type="RefSeq" id="WP_188533071.1">
    <property type="nucleotide sequence ID" value="NZ_BMGR01000017.1"/>
</dbReference>
<feature type="transmembrane region" description="Helical" evidence="1">
    <location>
        <begin position="48"/>
        <end position="68"/>
    </location>
</feature>
<keyword evidence="1" id="KW-0472">Membrane</keyword>
<sequence length="246" mass="28392">MDPFFGPNGPGFIPYSPQHAVALATLGIVLVSLVIFRQWLKHPKRARVFRYGMAGLLLALHGLLHVWYVRAERWTWDESLPLQLCTVTLILSAVLLLYRNYRLYEFIYFAGIGGALQALFTPVLNVGFPHFWYLYFFIGHGGIIVTAIYMTAVDGYRPGWMSILRTMVWLNVLLLIVYPINVWTGGNYLFVSRKPQTASLLDLLGPWPWYLLWLELVALALFVVLYMPFVVEKAVRRRKQKKRLNA</sequence>
<evidence type="ECO:0000313" key="3">
    <source>
        <dbReference type="Proteomes" id="UP000644756"/>
    </source>
</evidence>
<feature type="transmembrane region" description="Helical" evidence="1">
    <location>
        <begin position="168"/>
        <end position="190"/>
    </location>
</feature>
<dbReference type="NCBIfam" id="TIGR02206">
    <property type="entry name" value="intg_mem_TP0381"/>
    <property type="match status" value="1"/>
</dbReference>
<name>A0A917LGF1_9BACL</name>
<organism evidence="2 3">
    <name type="scientific">Paenibacillus abyssi</name>
    <dbReference type="NCBI Taxonomy" id="1340531"/>
    <lineage>
        <taxon>Bacteria</taxon>
        <taxon>Bacillati</taxon>
        <taxon>Bacillota</taxon>
        <taxon>Bacilli</taxon>
        <taxon>Bacillales</taxon>
        <taxon>Paenibacillaceae</taxon>
        <taxon>Paenibacillus</taxon>
    </lineage>
</organism>
<feature type="transmembrane region" description="Helical" evidence="1">
    <location>
        <begin position="80"/>
        <end position="99"/>
    </location>
</feature>
<dbReference type="Pfam" id="PF14808">
    <property type="entry name" value="TMEM164"/>
    <property type="match status" value="1"/>
</dbReference>